<evidence type="ECO:0000313" key="2">
    <source>
        <dbReference type="Proteomes" id="UP000887159"/>
    </source>
</evidence>
<name>A0A8X6WFV2_TRICX</name>
<keyword evidence="2" id="KW-1185">Reference proteome</keyword>
<protein>
    <submittedName>
        <fullName evidence="1">Uncharacterized protein</fullName>
    </submittedName>
</protein>
<dbReference type="EMBL" id="BMAU01021411">
    <property type="protein sequence ID" value="GFY33426.1"/>
    <property type="molecule type" value="Genomic_DNA"/>
</dbReference>
<reference evidence="1" key="1">
    <citation type="submission" date="2020-08" db="EMBL/GenBank/DDBJ databases">
        <title>Multicomponent nature underlies the extraordinary mechanical properties of spider dragline silk.</title>
        <authorList>
            <person name="Kono N."/>
            <person name="Nakamura H."/>
            <person name="Mori M."/>
            <person name="Yoshida Y."/>
            <person name="Ohtoshi R."/>
            <person name="Malay A.D."/>
            <person name="Moran D.A.P."/>
            <person name="Tomita M."/>
            <person name="Numata K."/>
            <person name="Arakawa K."/>
        </authorList>
    </citation>
    <scope>NUCLEOTIDE SEQUENCE</scope>
</reference>
<dbReference type="AlphaFoldDB" id="A0A8X6WFV2"/>
<accession>A0A8X6WFV2</accession>
<proteinExistence type="predicted"/>
<gene>
    <name evidence="1" type="ORF">TNCV_2226961</name>
</gene>
<organism evidence="1 2">
    <name type="scientific">Trichonephila clavipes</name>
    <name type="common">Golden silk orbweaver</name>
    <name type="synonym">Nephila clavipes</name>
    <dbReference type="NCBI Taxonomy" id="2585209"/>
    <lineage>
        <taxon>Eukaryota</taxon>
        <taxon>Metazoa</taxon>
        <taxon>Ecdysozoa</taxon>
        <taxon>Arthropoda</taxon>
        <taxon>Chelicerata</taxon>
        <taxon>Arachnida</taxon>
        <taxon>Araneae</taxon>
        <taxon>Araneomorphae</taxon>
        <taxon>Entelegynae</taxon>
        <taxon>Araneoidea</taxon>
        <taxon>Nephilidae</taxon>
        <taxon>Trichonephila</taxon>
    </lineage>
</organism>
<sequence length="79" mass="9482">MDELIKMHEKDIEELEHLDPVQSETRIMVGNSTEDLSLIEKWLQILENIDSNEDHFPPTKQRMKNIISICYEEILWEKK</sequence>
<dbReference type="Proteomes" id="UP000887159">
    <property type="component" value="Unassembled WGS sequence"/>
</dbReference>
<evidence type="ECO:0000313" key="1">
    <source>
        <dbReference type="EMBL" id="GFY33426.1"/>
    </source>
</evidence>
<comment type="caution">
    <text evidence="1">The sequence shown here is derived from an EMBL/GenBank/DDBJ whole genome shotgun (WGS) entry which is preliminary data.</text>
</comment>